<dbReference type="EMBL" id="VSSQ01055761">
    <property type="protein sequence ID" value="MPN09639.1"/>
    <property type="molecule type" value="Genomic_DNA"/>
</dbReference>
<sequence length="240" mass="27191">MHFCCGISRNLHIPFQVSGCFAPFAYYFSVGCDVGCIDLAKLLNLKIRTKHDVFECYLLLVGTDARQVFVAPHHQVAQQHDVVAAVHLRIGCVAIPQFPNGSSTVLNHVTPTRIFLVGSQQISNIGTSHFAELAHEPLHTNYAGADLPVVSGNDGRHYILCHFFYILMRNQLECQRQKIGRYRIVSVVNAVRIQRMSRYLRSSLLYRKEMLVECSLYVSCQCIELSYIFGETLQRGKAFH</sequence>
<gene>
    <name evidence="1" type="ORF">SDC9_156930</name>
</gene>
<accession>A0A645F8H8</accession>
<organism evidence="1">
    <name type="scientific">bioreactor metagenome</name>
    <dbReference type="NCBI Taxonomy" id="1076179"/>
    <lineage>
        <taxon>unclassified sequences</taxon>
        <taxon>metagenomes</taxon>
        <taxon>ecological metagenomes</taxon>
    </lineage>
</organism>
<evidence type="ECO:0000313" key="1">
    <source>
        <dbReference type="EMBL" id="MPN09639.1"/>
    </source>
</evidence>
<proteinExistence type="predicted"/>
<reference evidence="1" key="1">
    <citation type="submission" date="2019-08" db="EMBL/GenBank/DDBJ databases">
        <authorList>
            <person name="Kucharzyk K."/>
            <person name="Murdoch R.W."/>
            <person name="Higgins S."/>
            <person name="Loffler F."/>
        </authorList>
    </citation>
    <scope>NUCLEOTIDE SEQUENCE</scope>
</reference>
<protein>
    <submittedName>
        <fullName evidence="1">Uncharacterized protein</fullName>
    </submittedName>
</protein>
<name>A0A645F8H8_9ZZZZ</name>
<comment type="caution">
    <text evidence="1">The sequence shown here is derived from an EMBL/GenBank/DDBJ whole genome shotgun (WGS) entry which is preliminary data.</text>
</comment>
<dbReference type="AlphaFoldDB" id="A0A645F8H8"/>